<evidence type="ECO:0000256" key="2">
    <source>
        <dbReference type="SAM" id="MobiDB-lite"/>
    </source>
</evidence>
<dbReference type="AlphaFoldDB" id="A0A1R2CQ29"/>
<feature type="coiled-coil region" evidence="1">
    <location>
        <begin position="159"/>
        <end position="193"/>
    </location>
</feature>
<name>A0A1R2CQ29_9CILI</name>
<sequence length="364" mass="42944">MEKLEDEMNGFKKVSQEDFTSINLKLQALNIENVLETFRTDIKKEINDEISKPLEFELNENYKTINLLNQQIKVQAWNIESTFKELNCRFDIHREKMCSIENMASDFAIKVSEIVKNEINLIKNYMKKSKEKIKDVYSKFCFEKDEMLKELREKDIEREQDHKNAIQNMNRHKQELEKQIKNLSSHNALQMQRLDITTNQFQSHIENLKCEFLISQRECYEDAKNELMKIFQKEFLIIDDKLRWLPSNLQDTSDMTPIEARLYAIETRIKNEEANRIAHMSEIIKGKGKIELSKSFMKGNGKKNKDKEKFEMNSARSSTPCPLTTRICKSPGGMRLITSNSNHRIMRKIENIDLSFILGKNKVL</sequence>
<dbReference type="EMBL" id="MPUH01000089">
    <property type="protein sequence ID" value="OMJ91104.1"/>
    <property type="molecule type" value="Genomic_DNA"/>
</dbReference>
<proteinExistence type="predicted"/>
<reference evidence="3 4" key="1">
    <citation type="submission" date="2016-11" db="EMBL/GenBank/DDBJ databases">
        <title>The macronuclear genome of Stentor coeruleus: a giant cell with tiny introns.</title>
        <authorList>
            <person name="Slabodnick M."/>
            <person name="Ruby J.G."/>
            <person name="Reiff S.B."/>
            <person name="Swart E.C."/>
            <person name="Gosai S."/>
            <person name="Prabakaran S."/>
            <person name="Witkowska E."/>
            <person name="Larue G.E."/>
            <person name="Fisher S."/>
            <person name="Freeman R.M."/>
            <person name="Gunawardena J."/>
            <person name="Chu W."/>
            <person name="Stover N.A."/>
            <person name="Gregory B.D."/>
            <person name="Nowacki M."/>
            <person name="Derisi J."/>
            <person name="Roy S.W."/>
            <person name="Marshall W.F."/>
            <person name="Sood P."/>
        </authorList>
    </citation>
    <scope>NUCLEOTIDE SEQUENCE [LARGE SCALE GENOMIC DNA]</scope>
    <source>
        <strain evidence="3">WM001</strain>
    </source>
</reference>
<organism evidence="3 4">
    <name type="scientific">Stentor coeruleus</name>
    <dbReference type="NCBI Taxonomy" id="5963"/>
    <lineage>
        <taxon>Eukaryota</taxon>
        <taxon>Sar</taxon>
        <taxon>Alveolata</taxon>
        <taxon>Ciliophora</taxon>
        <taxon>Postciliodesmatophora</taxon>
        <taxon>Heterotrichea</taxon>
        <taxon>Heterotrichida</taxon>
        <taxon>Stentoridae</taxon>
        <taxon>Stentor</taxon>
    </lineage>
</organism>
<accession>A0A1R2CQ29</accession>
<protein>
    <submittedName>
        <fullName evidence="3">Uncharacterized protein</fullName>
    </submittedName>
</protein>
<comment type="caution">
    <text evidence="3">The sequence shown here is derived from an EMBL/GenBank/DDBJ whole genome shotgun (WGS) entry which is preliminary data.</text>
</comment>
<feature type="region of interest" description="Disordered" evidence="2">
    <location>
        <begin position="298"/>
        <end position="318"/>
    </location>
</feature>
<evidence type="ECO:0000256" key="1">
    <source>
        <dbReference type="SAM" id="Coils"/>
    </source>
</evidence>
<keyword evidence="1" id="KW-0175">Coiled coil</keyword>
<dbReference type="Proteomes" id="UP000187209">
    <property type="component" value="Unassembled WGS sequence"/>
</dbReference>
<keyword evidence="4" id="KW-1185">Reference proteome</keyword>
<gene>
    <name evidence="3" type="ORF">SteCoe_6469</name>
</gene>
<evidence type="ECO:0000313" key="4">
    <source>
        <dbReference type="Proteomes" id="UP000187209"/>
    </source>
</evidence>
<evidence type="ECO:0000313" key="3">
    <source>
        <dbReference type="EMBL" id="OMJ91104.1"/>
    </source>
</evidence>